<evidence type="ECO:0000313" key="1">
    <source>
        <dbReference type="EMBL" id="CAD8062862.1"/>
    </source>
</evidence>
<reference evidence="1" key="1">
    <citation type="submission" date="2021-01" db="EMBL/GenBank/DDBJ databases">
        <authorList>
            <consortium name="Genoscope - CEA"/>
            <person name="William W."/>
        </authorList>
    </citation>
    <scope>NUCLEOTIDE SEQUENCE</scope>
</reference>
<dbReference type="AlphaFoldDB" id="A0A8S1LAG1"/>
<gene>
    <name evidence="1" type="ORF">PSON_ATCC_30995.1.T0170116</name>
</gene>
<dbReference type="Proteomes" id="UP000692954">
    <property type="component" value="Unassembled WGS sequence"/>
</dbReference>
<evidence type="ECO:0000313" key="2">
    <source>
        <dbReference type="Proteomes" id="UP000692954"/>
    </source>
</evidence>
<dbReference type="OrthoDB" id="289447at2759"/>
<accession>A0A8S1LAG1</accession>
<sequence>MLNRQKGTTEIYNQQEQMAPLNIRMMKQIKVSTCEKKAVLDQFNITYLNIITRKQHCIQQSNKGIIVINDDTGCISLIINLISEFDHNLFKKINQDCPNLYYYNFILKTRVIKKDVVFDIQTIQQVNQSAMITYQMIKILTWVRLQEGQKQQIQTRGENEEDQQILIEVSNLNEDILTYLGQYSKQGKSLNEIIQYFRVHNNIELQDIKKSITVLLKEGKIKNEGEIYWQIFPQ</sequence>
<keyword evidence="2" id="KW-1185">Reference proteome</keyword>
<proteinExistence type="predicted"/>
<organism evidence="1 2">
    <name type="scientific">Paramecium sonneborni</name>
    <dbReference type="NCBI Taxonomy" id="65129"/>
    <lineage>
        <taxon>Eukaryota</taxon>
        <taxon>Sar</taxon>
        <taxon>Alveolata</taxon>
        <taxon>Ciliophora</taxon>
        <taxon>Intramacronucleata</taxon>
        <taxon>Oligohymenophorea</taxon>
        <taxon>Peniculida</taxon>
        <taxon>Parameciidae</taxon>
        <taxon>Paramecium</taxon>
    </lineage>
</organism>
<dbReference type="EMBL" id="CAJJDN010000017">
    <property type="protein sequence ID" value="CAD8062862.1"/>
    <property type="molecule type" value="Genomic_DNA"/>
</dbReference>
<comment type="caution">
    <text evidence="1">The sequence shown here is derived from an EMBL/GenBank/DDBJ whole genome shotgun (WGS) entry which is preliminary data.</text>
</comment>
<name>A0A8S1LAG1_9CILI</name>
<protein>
    <submittedName>
        <fullName evidence="1">Uncharacterized protein</fullName>
    </submittedName>
</protein>